<feature type="DNA-binding region" description="Homeobox" evidence="5">
    <location>
        <begin position="129"/>
        <end position="188"/>
    </location>
</feature>
<keyword evidence="10" id="KW-1185">Reference proteome</keyword>
<dbReference type="OrthoDB" id="6159439at2759"/>
<dbReference type="GO" id="GO:0000981">
    <property type="term" value="F:DNA-binding transcription factor activity, RNA polymerase II-specific"/>
    <property type="evidence" value="ECO:0007669"/>
    <property type="project" value="InterPro"/>
</dbReference>
<dbReference type="GO" id="GO:0005634">
    <property type="term" value="C:nucleus"/>
    <property type="evidence" value="ECO:0007669"/>
    <property type="project" value="UniProtKB-SubCell"/>
</dbReference>
<dbReference type="SMART" id="SM00389">
    <property type="entry name" value="HOX"/>
    <property type="match status" value="1"/>
</dbReference>
<comment type="subcellular location">
    <subcellularLocation>
        <location evidence="1 5 6">Nucleus</location>
    </subcellularLocation>
</comment>
<dbReference type="InterPro" id="IPR051775">
    <property type="entry name" value="Homeobox_domain"/>
</dbReference>
<sequence>MEETRQEVDTGEDDRKQWDESASLEAREARPVFNLQQVPLEARETRPVFNPQQAPTSFLQQQNSPVLSTQLPTICSQNSNVLPQMPVYPTPRFYYQCYAPPPYSRPMFDPSASYQAFYQNEDFRPKEKRRRCRTVFTQEQLFLLETGFDEQKYPDGKFRQEMAEKTGLPEDRVQVWFQNRRAKEKRLMEEKLFREAQPENVTTVEHERSRIVRTVGEKRSKPDASFQPHLEEDVRELDIVTTEVEDSGVVNKFGGEGQVTTRTITEAHLPGINITTYLTSGPLPNLSVSRVESVETRVDDQADENQVLITLDNTVSSSSSNPFDNLPRHLFVNNDVSAFCQSSSDDGNKMFQGNPKTLADVYLAEVIQTQGEEVVISTEESEIIEPQSSSENIDLPERRRSNSPVPEYLNL</sequence>
<dbReference type="PROSITE" id="PS50071">
    <property type="entry name" value="HOMEOBOX_2"/>
    <property type="match status" value="1"/>
</dbReference>
<feature type="region of interest" description="Disordered" evidence="7">
    <location>
        <begin position="1"/>
        <end position="25"/>
    </location>
</feature>
<evidence type="ECO:0000313" key="9">
    <source>
        <dbReference type="EMBL" id="RMX58136.1"/>
    </source>
</evidence>
<reference evidence="9 10" key="1">
    <citation type="journal article" date="2018" name="Sci. Rep.">
        <title>Comparative analysis of the Pocillopora damicornis genome highlights role of immune system in coral evolution.</title>
        <authorList>
            <person name="Cunning R."/>
            <person name="Bay R.A."/>
            <person name="Gillette P."/>
            <person name="Baker A.C."/>
            <person name="Traylor-Knowles N."/>
        </authorList>
    </citation>
    <scope>NUCLEOTIDE SEQUENCE [LARGE SCALE GENOMIC DNA]</scope>
    <source>
        <strain evidence="9">RSMAS</strain>
        <tissue evidence="9">Whole animal</tissue>
    </source>
</reference>
<keyword evidence="4 5" id="KW-0539">Nucleus</keyword>
<feature type="compositionally biased region" description="Low complexity" evidence="7">
    <location>
        <begin position="378"/>
        <end position="393"/>
    </location>
</feature>
<keyword evidence="3 5" id="KW-0371">Homeobox</keyword>
<proteinExistence type="predicted"/>
<evidence type="ECO:0000256" key="6">
    <source>
        <dbReference type="RuleBase" id="RU000682"/>
    </source>
</evidence>
<evidence type="ECO:0000256" key="4">
    <source>
        <dbReference type="ARBA" id="ARBA00023242"/>
    </source>
</evidence>
<dbReference type="Proteomes" id="UP000275408">
    <property type="component" value="Unassembled WGS sequence"/>
</dbReference>
<protein>
    <recommendedName>
        <fullName evidence="8">Homeobox domain-containing protein</fullName>
    </recommendedName>
</protein>
<evidence type="ECO:0000256" key="5">
    <source>
        <dbReference type="PROSITE-ProRule" id="PRU00108"/>
    </source>
</evidence>
<dbReference type="EMBL" id="RCHS01000537">
    <property type="protein sequence ID" value="RMX58136.1"/>
    <property type="molecule type" value="Genomic_DNA"/>
</dbReference>
<dbReference type="PANTHER" id="PTHR24323">
    <property type="entry name" value="CEH-10 HOMEODOMAIN-CONTAINING HOMOLOG"/>
    <property type="match status" value="1"/>
</dbReference>
<evidence type="ECO:0000256" key="1">
    <source>
        <dbReference type="ARBA" id="ARBA00004123"/>
    </source>
</evidence>
<accession>A0A3M6UWQ6</accession>
<evidence type="ECO:0000256" key="3">
    <source>
        <dbReference type="ARBA" id="ARBA00023155"/>
    </source>
</evidence>
<organism evidence="9 10">
    <name type="scientific">Pocillopora damicornis</name>
    <name type="common">Cauliflower coral</name>
    <name type="synonym">Millepora damicornis</name>
    <dbReference type="NCBI Taxonomy" id="46731"/>
    <lineage>
        <taxon>Eukaryota</taxon>
        <taxon>Metazoa</taxon>
        <taxon>Cnidaria</taxon>
        <taxon>Anthozoa</taxon>
        <taxon>Hexacorallia</taxon>
        <taxon>Scleractinia</taxon>
        <taxon>Astrocoeniina</taxon>
        <taxon>Pocilloporidae</taxon>
        <taxon>Pocillopora</taxon>
    </lineage>
</organism>
<dbReference type="InterPro" id="IPR017970">
    <property type="entry name" value="Homeobox_CS"/>
</dbReference>
<dbReference type="Pfam" id="PF00046">
    <property type="entry name" value="Homeodomain"/>
    <property type="match status" value="1"/>
</dbReference>
<dbReference type="AlphaFoldDB" id="A0A3M6UWQ6"/>
<keyword evidence="2 5" id="KW-0238">DNA-binding</keyword>
<evidence type="ECO:0000313" key="10">
    <source>
        <dbReference type="Proteomes" id="UP000275408"/>
    </source>
</evidence>
<gene>
    <name evidence="9" type="ORF">pdam_00000164</name>
</gene>
<dbReference type="Gene3D" id="1.10.10.60">
    <property type="entry name" value="Homeodomain-like"/>
    <property type="match status" value="1"/>
</dbReference>
<name>A0A3M6UWQ6_POCDA</name>
<dbReference type="InterPro" id="IPR009057">
    <property type="entry name" value="Homeodomain-like_sf"/>
</dbReference>
<evidence type="ECO:0000256" key="2">
    <source>
        <dbReference type="ARBA" id="ARBA00023125"/>
    </source>
</evidence>
<evidence type="ECO:0000259" key="8">
    <source>
        <dbReference type="PROSITE" id="PS50071"/>
    </source>
</evidence>
<feature type="domain" description="Homeobox" evidence="8">
    <location>
        <begin position="127"/>
        <end position="187"/>
    </location>
</feature>
<dbReference type="SUPFAM" id="SSF46689">
    <property type="entry name" value="Homeodomain-like"/>
    <property type="match status" value="1"/>
</dbReference>
<dbReference type="STRING" id="46731.A0A3M6UWQ6"/>
<dbReference type="GO" id="GO:0000976">
    <property type="term" value="F:transcription cis-regulatory region binding"/>
    <property type="evidence" value="ECO:0007669"/>
    <property type="project" value="TreeGrafter"/>
</dbReference>
<dbReference type="CDD" id="cd00086">
    <property type="entry name" value="homeodomain"/>
    <property type="match status" value="1"/>
</dbReference>
<dbReference type="InterPro" id="IPR001356">
    <property type="entry name" value="HD"/>
</dbReference>
<dbReference type="PANTHER" id="PTHR24323:SF7">
    <property type="entry name" value="HOMEOBOX DOMAIN-CONTAINING PROTEIN"/>
    <property type="match status" value="1"/>
</dbReference>
<dbReference type="PROSITE" id="PS00027">
    <property type="entry name" value="HOMEOBOX_1"/>
    <property type="match status" value="1"/>
</dbReference>
<comment type="caution">
    <text evidence="9">The sequence shown here is derived from an EMBL/GenBank/DDBJ whole genome shotgun (WGS) entry which is preliminary data.</text>
</comment>
<evidence type="ECO:0000256" key="7">
    <source>
        <dbReference type="SAM" id="MobiDB-lite"/>
    </source>
</evidence>
<feature type="region of interest" description="Disordered" evidence="7">
    <location>
        <begin position="378"/>
        <end position="411"/>
    </location>
</feature>